<dbReference type="PANTHER" id="PTHR37806:SF1">
    <property type="entry name" value="PEPTIDASE C39-LIKE DOMAIN-CONTAINING PROTEIN"/>
    <property type="match status" value="1"/>
</dbReference>
<evidence type="ECO:0000259" key="2">
    <source>
        <dbReference type="Pfam" id="PF18885"/>
    </source>
</evidence>
<dbReference type="Pfam" id="PF13529">
    <property type="entry name" value="Peptidase_C39_2"/>
    <property type="match status" value="1"/>
</dbReference>
<sequence>MRSGWRYEGTGWQTTDTGQSVYRLYNENAGDHHYTLSETEKNDLISKGWKDEGISWYTPESGINVYRLYNKNAKAGAHHYTTSVTERDNLIHAGWQNEGVSWKATGEGTTVSDSASLNAPYINQNSAGYPMGCEAAALLQALQTKGQANNYNLRSFIDEMPLAANGNPNDGFGGRPDQILNGTYQSIYPKPLATWGSRYGNVENISDYSPEELKEELRGGNPVVVFVTLDFADPRYGNYWWGTGINNAHVMTLDGFDNHTNRYHVSDPNAGQYWVEGHAFEASYNLTRYAVVVR</sequence>
<evidence type="ECO:0000313" key="3">
    <source>
        <dbReference type="EMBL" id="MBV7390124.1"/>
    </source>
</evidence>
<organism evidence="3 4">
    <name type="scientific">Enterococcus alishanensis</name>
    <dbReference type="NCBI Taxonomy" id="1303817"/>
    <lineage>
        <taxon>Bacteria</taxon>
        <taxon>Bacillati</taxon>
        <taxon>Bacillota</taxon>
        <taxon>Bacilli</taxon>
        <taxon>Lactobacillales</taxon>
        <taxon>Enterococcaceae</taxon>
        <taxon>Enterococcus</taxon>
    </lineage>
</organism>
<feature type="domain" description="DUF5648" evidence="2">
    <location>
        <begin position="2"/>
        <end position="104"/>
    </location>
</feature>
<reference evidence="3 4" key="1">
    <citation type="submission" date="2021-06" db="EMBL/GenBank/DDBJ databases">
        <title>Enterococcus alishanensis sp. nov., a novel lactic acid bacterium isolated from fresh coffee beans.</title>
        <authorList>
            <person name="Chen Y.-S."/>
        </authorList>
    </citation>
    <scope>NUCLEOTIDE SEQUENCE [LARGE SCALE GENOMIC DNA]</scope>
    <source>
        <strain evidence="3 4">ALS3</strain>
    </source>
</reference>
<proteinExistence type="predicted"/>
<dbReference type="Pfam" id="PF18885">
    <property type="entry name" value="DUF5648"/>
    <property type="match status" value="1"/>
</dbReference>
<name>A0ABS6TB44_9ENTE</name>
<dbReference type="InterPro" id="IPR039564">
    <property type="entry name" value="Peptidase_C39-like"/>
</dbReference>
<dbReference type="PANTHER" id="PTHR37806">
    <property type="entry name" value="LMO0724 PROTEIN"/>
    <property type="match status" value="1"/>
</dbReference>
<evidence type="ECO:0000313" key="4">
    <source>
        <dbReference type="Proteomes" id="UP000774130"/>
    </source>
</evidence>
<dbReference type="InterPro" id="IPR043708">
    <property type="entry name" value="DUF5648"/>
</dbReference>
<accession>A0ABS6TB44</accession>
<comment type="caution">
    <text evidence="3">The sequence shown here is derived from an EMBL/GenBank/DDBJ whole genome shotgun (WGS) entry which is preliminary data.</text>
</comment>
<gene>
    <name evidence="3" type="ORF">KUA55_05480</name>
</gene>
<protein>
    <submittedName>
        <fullName evidence="3">C39 family peptidase</fullName>
    </submittedName>
</protein>
<evidence type="ECO:0000259" key="1">
    <source>
        <dbReference type="Pfam" id="PF13529"/>
    </source>
</evidence>
<dbReference type="EMBL" id="JAHUZB010000002">
    <property type="protein sequence ID" value="MBV7390124.1"/>
    <property type="molecule type" value="Genomic_DNA"/>
</dbReference>
<dbReference type="Proteomes" id="UP000774130">
    <property type="component" value="Unassembled WGS sequence"/>
</dbReference>
<keyword evidence="4" id="KW-1185">Reference proteome</keyword>
<feature type="domain" description="Peptidase C39-like" evidence="1">
    <location>
        <begin position="117"/>
        <end position="269"/>
    </location>
</feature>